<name>A0A409X5N8_9AGAR</name>
<proteinExistence type="predicted"/>
<accession>A0A409X5N8</accession>
<feature type="region of interest" description="Disordered" evidence="1">
    <location>
        <begin position="34"/>
        <end position="91"/>
    </location>
</feature>
<keyword evidence="3" id="KW-1185">Reference proteome</keyword>
<reference evidence="2 3" key="1">
    <citation type="journal article" date="2018" name="Evol. Lett.">
        <title>Horizontal gene cluster transfer increased hallucinogenic mushroom diversity.</title>
        <authorList>
            <person name="Reynolds H.T."/>
            <person name="Vijayakumar V."/>
            <person name="Gluck-Thaler E."/>
            <person name="Korotkin H.B."/>
            <person name="Matheny P.B."/>
            <person name="Slot J.C."/>
        </authorList>
    </citation>
    <scope>NUCLEOTIDE SEQUENCE [LARGE SCALE GENOMIC DNA]</scope>
    <source>
        <strain evidence="2 3">SRW20</strain>
    </source>
</reference>
<evidence type="ECO:0000256" key="1">
    <source>
        <dbReference type="SAM" id="MobiDB-lite"/>
    </source>
</evidence>
<evidence type="ECO:0000313" key="3">
    <source>
        <dbReference type="Proteomes" id="UP000284706"/>
    </source>
</evidence>
<sequence>GPSKHQHHRNNPTQSNNACDWGLTKTKKETLIALPPPSTTHRPPPIDPLSLVLKRGTQPKLEDRSSRNLGSELEDLNVQPQTPPSEYSSFNISFEPFLAPRKDA</sequence>
<dbReference type="Proteomes" id="UP000284706">
    <property type="component" value="Unassembled WGS sequence"/>
</dbReference>
<organism evidence="2 3">
    <name type="scientific">Gymnopilus dilepis</name>
    <dbReference type="NCBI Taxonomy" id="231916"/>
    <lineage>
        <taxon>Eukaryota</taxon>
        <taxon>Fungi</taxon>
        <taxon>Dikarya</taxon>
        <taxon>Basidiomycota</taxon>
        <taxon>Agaricomycotina</taxon>
        <taxon>Agaricomycetes</taxon>
        <taxon>Agaricomycetidae</taxon>
        <taxon>Agaricales</taxon>
        <taxon>Agaricineae</taxon>
        <taxon>Hymenogastraceae</taxon>
        <taxon>Gymnopilus</taxon>
    </lineage>
</organism>
<feature type="compositionally biased region" description="Basic residues" evidence="1">
    <location>
        <begin position="1"/>
        <end position="10"/>
    </location>
</feature>
<evidence type="ECO:0000313" key="2">
    <source>
        <dbReference type="EMBL" id="PPQ86030.1"/>
    </source>
</evidence>
<dbReference type="AlphaFoldDB" id="A0A409X5N8"/>
<feature type="non-terminal residue" evidence="2">
    <location>
        <position position="1"/>
    </location>
</feature>
<feature type="compositionally biased region" description="Pro residues" evidence="1">
    <location>
        <begin position="34"/>
        <end position="47"/>
    </location>
</feature>
<dbReference type="EMBL" id="NHYE01004160">
    <property type="protein sequence ID" value="PPQ86030.1"/>
    <property type="molecule type" value="Genomic_DNA"/>
</dbReference>
<feature type="region of interest" description="Disordered" evidence="1">
    <location>
        <begin position="1"/>
        <end position="21"/>
    </location>
</feature>
<protein>
    <submittedName>
        <fullName evidence="2">Uncharacterized protein</fullName>
    </submittedName>
</protein>
<dbReference type="InParanoid" id="A0A409X5N8"/>
<comment type="caution">
    <text evidence="2">The sequence shown here is derived from an EMBL/GenBank/DDBJ whole genome shotgun (WGS) entry which is preliminary data.</text>
</comment>
<gene>
    <name evidence="2" type="ORF">CVT26_012331</name>
</gene>
<feature type="compositionally biased region" description="Polar residues" evidence="1">
    <location>
        <begin position="78"/>
        <end position="91"/>
    </location>
</feature>